<feature type="chain" id="PRO_5043405530" description="Secreted protein" evidence="1">
    <location>
        <begin position="23"/>
        <end position="86"/>
    </location>
</feature>
<name>A0AAV4QDQ5_CAEEX</name>
<dbReference type="Proteomes" id="UP001054945">
    <property type="component" value="Unassembled WGS sequence"/>
</dbReference>
<evidence type="ECO:0000313" key="3">
    <source>
        <dbReference type="Proteomes" id="UP001054945"/>
    </source>
</evidence>
<comment type="caution">
    <text evidence="2">The sequence shown here is derived from an EMBL/GenBank/DDBJ whole genome shotgun (WGS) entry which is preliminary data.</text>
</comment>
<evidence type="ECO:0008006" key="4">
    <source>
        <dbReference type="Google" id="ProtNLM"/>
    </source>
</evidence>
<dbReference type="AlphaFoldDB" id="A0AAV4QDQ5"/>
<sequence length="86" mass="9947">MLLSQSIDGSFFFLFVFTLVIGCETLCEEEEEWLKMERTEVPFAYASVNLLHGLNWVQCRENICKPSRTGEKTKNEILREELSGIV</sequence>
<accession>A0AAV4QDQ5</accession>
<gene>
    <name evidence="2" type="ORF">CEXT_150571</name>
</gene>
<feature type="signal peptide" evidence="1">
    <location>
        <begin position="1"/>
        <end position="22"/>
    </location>
</feature>
<organism evidence="2 3">
    <name type="scientific">Caerostris extrusa</name>
    <name type="common">Bark spider</name>
    <name type="synonym">Caerostris bankana</name>
    <dbReference type="NCBI Taxonomy" id="172846"/>
    <lineage>
        <taxon>Eukaryota</taxon>
        <taxon>Metazoa</taxon>
        <taxon>Ecdysozoa</taxon>
        <taxon>Arthropoda</taxon>
        <taxon>Chelicerata</taxon>
        <taxon>Arachnida</taxon>
        <taxon>Araneae</taxon>
        <taxon>Araneomorphae</taxon>
        <taxon>Entelegynae</taxon>
        <taxon>Araneoidea</taxon>
        <taxon>Araneidae</taxon>
        <taxon>Caerostris</taxon>
    </lineage>
</organism>
<keyword evidence="3" id="KW-1185">Reference proteome</keyword>
<evidence type="ECO:0000256" key="1">
    <source>
        <dbReference type="SAM" id="SignalP"/>
    </source>
</evidence>
<dbReference type="EMBL" id="BPLR01005957">
    <property type="protein sequence ID" value="GIY06417.1"/>
    <property type="molecule type" value="Genomic_DNA"/>
</dbReference>
<protein>
    <recommendedName>
        <fullName evidence="4">Secreted protein</fullName>
    </recommendedName>
</protein>
<reference evidence="2 3" key="1">
    <citation type="submission" date="2021-06" db="EMBL/GenBank/DDBJ databases">
        <title>Caerostris extrusa draft genome.</title>
        <authorList>
            <person name="Kono N."/>
            <person name="Arakawa K."/>
        </authorList>
    </citation>
    <scope>NUCLEOTIDE SEQUENCE [LARGE SCALE GENOMIC DNA]</scope>
</reference>
<keyword evidence="1" id="KW-0732">Signal</keyword>
<evidence type="ECO:0000313" key="2">
    <source>
        <dbReference type="EMBL" id="GIY06417.1"/>
    </source>
</evidence>
<proteinExistence type="predicted"/>